<dbReference type="InterPro" id="IPR006757">
    <property type="entry name" value="OGF_rcpt"/>
</dbReference>
<accession>A0A3B5QPX8</accession>
<dbReference type="Ensembl" id="ENSXMAT00000036363.1">
    <property type="protein sequence ID" value="ENSXMAP00000033173.1"/>
    <property type="gene ID" value="ENSXMAG00000009909.2"/>
</dbReference>
<reference evidence="4" key="4">
    <citation type="submission" date="2025-09" db="UniProtKB">
        <authorList>
            <consortium name="Ensembl"/>
        </authorList>
    </citation>
    <scope>IDENTIFICATION</scope>
    <source>
        <strain evidence="4">JP 163 A</strain>
    </source>
</reference>
<evidence type="ECO:0000313" key="4">
    <source>
        <dbReference type="Ensembl" id="ENSXMAP00000033173.1"/>
    </source>
</evidence>
<dbReference type="GO" id="GO:0016020">
    <property type="term" value="C:membrane"/>
    <property type="evidence" value="ECO:0007669"/>
    <property type="project" value="InterPro"/>
</dbReference>
<reference evidence="5" key="2">
    <citation type="journal article" date="2013" name="Nat. Genet.">
        <title>The genome of the platyfish, Xiphophorus maculatus, provides insights into evolutionary adaptation and several complex traits.</title>
        <authorList>
            <person name="Schartl M."/>
            <person name="Walter R.B."/>
            <person name="Shen Y."/>
            <person name="Garcia T."/>
            <person name="Catchen J."/>
            <person name="Amores A."/>
            <person name="Braasch I."/>
            <person name="Chalopin D."/>
            <person name="Volff J.N."/>
            <person name="Lesch K.P."/>
            <person name="Bisazza A."/>
            <person name="Minx P."/>
            <person name="Hillier L."/>
            <person name="Wilson R.K."/>
            <person name="Fuerstenberg S."/>
            <person name="Boore J."/>
            <person name="Searle S."/>
            <person name="Postlethwait J.H."/>
            <person name="Warren W.C."/>
        </authorList>
    </citation>
    <scope>NUCLEOTIDE SEQUENCE [LARGE SCALE GENOMIC DNA]</scope>
    <source>
        <strain evidence="5">JP 163 A</strain>
    </source>
</reference>
<protein>
    <recommendedName>
        <fullName evidence="3">Opioid growth factor receptor (OGFr) conserved domain-containing protein</fullName>
    </recommendedName>
</protein>
<dbReference type="InParanoid" id="A0A3B5QPX8"/>
<comment type="similarity">
    <text evidence="1">Belongs to the opioid growth factor receptor family.</text>
</comment>
<organism evidence="4 5">
    <name type="scientific">Xiphophorus maculatus</name>
    <name type="common">Southern platyfish</name>
    <name type="synonym">Platypoecilus maculatus</name>
    <dbReference type="NCBI Taxonomy" id="8083"/>
    <lineage>
        <taxon>Eukaryota</taxon>
        <taxon>Metazoa</taxon>
        <taxon>Chordata</taxon>
        <taxon>Craniata</taxon>
        <taxon>Vertebrata</taxon>
        <taxon>Euteleostomi</taxon>
        <taxon>Actinopterygii</taxon>
        <taxon>Neopterygii</taxon>
        <taxon>Teleostei</taxon>
        <taxon>Neoteleostei</taxon>
        <taxon>Acanthomorphata</taxon>
        <taxon>Ovalentaria</taxon>
        <taxon>Atherinomorphae</taxon>
        <taxon>Cyprinodontiformes</taxon>
        <taxon>Poeciliidae</taxon>
        <taxon>Poeciliinae</taxon>
        <taxon>Xiphophorus</taxon>
    </lineage>
</organism>
<evidence type="ECO:0000313" key="5">
    <source>
        <dbReference type="Proteomes" id="UP000002852"/>
    </source>
</evidence>
<evidence type="ECO:0000259" key="3">
    <source>
        <dbReference type="Pfam" id="PF04664"/>
    </source>
</evidence>
<reference evidence="4" key="3">
    <citation type="submission" date="2025-08" db="UniProtKB">
        <authorList>
            <consortium name="Ensembl"/>
        </authorList>
    </citation>
    <scope>IDENTIFICATION</scope>
    <source>
        <strain evidence="4">JP 163 A</strain>
    </source>
</reference>
<proteinExistence type="inferred from homology"/>
<dbReference type="AlphaFoldDB" id="A0A3B5QPX8"/>
<evidence type="ECO:0000256" key="1">
    <source>
        <dbReference type="ARBA" id="ARBA00010365"/>
    </source>
</evidence>
<dbReference type="OMA" id="WSWILRI"/>
<sequence length="427" mass="51019">MYRRARRKVSNFFDLCCVFLRWLFQPLPPLWNRILRIPGIEFLCRRARLWCARVQNLTALTWRGSRNEPSESNQSRSRYSSDEEEGSRGGPYSRAPNCEAPETLNKPPEVKVEGEFTGNEYRVDETDDFYCEYDSTWEHEPENEGPPRNKAYQTRRNRAVSLTCLQLYLLCSSFQLQCHVRSSAPRIYIGQFHNDWKGKYAKLERTHSYIQWLFPLQEPGVNYEAKTLTKQEIQDFLGNTTARENLLKSYKLMLDFYGIKLENEETGEVARAEHWIDRFQNLNNHTHNNLRITRILKCLGTLGYRHYQVPLVRFFLEETLVKRELQEVKDSALSYFVFAVLDKQERRKLLKFAYDHYDHHDDREPFVWCPKKIQDAWSRARQQQDQFNLEGNEKNKKHKKQKQKKHIATREKFICQDWKPTQCVVLK</sequence>
<keyword evidence="5" id="KW-1185">Reference proteome</keyword>
<dbReference type="PANTHER" id="PTHR14015:SF1">
    <property type="entry name" value="OPIOID GROWTH FACTOR RECEPTOR"/>
    <property type="match status" value="1"/>
</dbReference>
<dbReference type="InterPro" id="IPR039574">
    <property type="entry name" value="OGFr"/>
</dbReference>
<feature type="region of interest" description="Disordered" evidence="2">
    <location>
        <begin position="64"/>
        <end position="117"/>
    </location>
</feature>
<dbReference type="PANTHER" id="PTHR14015">
    <property type="entry name" value="OPIOID GROWTH FACTOR RECEPTOR OGFR ZETA-TYPE OPIOID RECEPTOR"/>
    <property type="match status" value="1"/>
</dbReference>
<dbReference type="Proteomes" id="UP000002852">
    <property type="component" value="Unassembled WGS sequence"/>
</dbReference>
<feature type="domain" description="Opioid growth factor receptor (OGFr) conserved" evidence="3">
    <location>
        <begin position="181"/>
        <end position="372"/>
    </location>
</feature>
<dbReference type="GO" id="GO:0140625">
    <property type="term" value="F:opioid growth factor receptor activity"/>
    <property type="evidence" value="ECO:0007669"/>
    <property type="project" value="InterPro"/>
</dbReference>
<name>A0A3B5QPX8_XIPMA</name>
<dbReference type="GeneTree" id="ENSGT00390000018730"/>
<reference evidence="5" key="1">
    <citation type="submission" date="2012-01" db="EMBL/GenBank/DDBJ databases">
        <authorList>
            <person name="Walter R."/>
            <person name="Schartl M."/>
            <person name="Warren W."/>
        </authorList>
    </citation>
    <scope>NUCLEOTIDE SEQUENCE [LARGE SCALE GENOMIC DNA]</scope>
    <source>
        <strain evidence="5">JP 163 A</strain>
    </source>
</reference>
<dbReference type="Pfam" id="PF04664">
    <property type="entry name" value="OGFr_N"/>
    <property type="match status" value="1"/>
</dbReference>
<evidence type="ECO:0000256" key="2">
    <source>
        <dbReference type="SAM" id="MobiDB-lite"/>
    </source>
</evidence>